<protein>
    <submittedName>
        <fullName evidence="3">Glycosyl hydrolase</fullName>
    </submittedName>
</protein>
<evidence type="ECO:0000256" key="2">
    <source>
        <dbReference type="ARBA" id="ARBA00038358"/>
    </source>
</evidence>
<evidence type="ECO:0000256" key="1">
    <source>
        <dbReference type="ARBA" id="ARBA00022801"/>
    </source>
</evidence>
<dbReference type="AlphaFoldDB" id="A0A2G6KAA6"/>
<dbReference type="PANTHER" id="PTHR36845:SF1">
    <property type="entry name" value="HYDROLASE, PUTATIVE (AFU_ORTHOLOGUE AFUA_7G05090)-RELATED"/>
    <property type="match status" value="1"/>
</dbReference>
<dbReference type="Gene3D" id="1.50.10.10">
    <property type="match status" value="1"/>
</dbReference>
<name>A0A2G6KAA6_9BACT</name>
<evidence type="ECO:0000313" key="3">
    <source>
        <dbReference type="EMBL" id="PIE32601.1"/>
    </source>
</evidence>
<accession>A0A2G6KAA6</accession>
<dbReference type="PANTHER" id="PTHR36845">
    <property type="entry name" value="HYDROLASE, PUTATIVE (AFU_ORTHOLOGUE AFUA_7G05090)-RELATED"/>
    <property type="match status" value="1"/>
</dbReference>
<gene>
    <name evidence="3" type="ORF">CSA56_14955</name>
</gene>
<reference evidence="3 4" key="1">
    <citation type="submission" date="2017-10" db="EMBL/GenBank/DDBJ databases">
        <title>Novel microbial diversity and functional potential in the marine mammal oral microbiome.</title>
        <authorList>
            <person name="Dudek N.K."/>
            <person name="Sun C.L."/>
            <person name="Burstein D."/>
            <person name="Kantor R.S."/>
            <person name="Aliaga Goltsman D.S."/>
            <person name="Bik E.M."/>
            <person name="Thomas B.C."/>
            <person name="Banfield J.F."/>
            <person name="Relman D.A."/>
        </authorList>
    </citation>
    <scope>NUCLEOTIDE SEQUENCE [LARGE SCALE GENOMIC DNA]</scope>
    <source>
        <strain evidence="3">DOLJORAL78_47_16</strain>
    </source>
</reference>
<dbReference type="GO" id="GO:0052757">
    <property type="term" value="F:chondroitin hydrolase activity"/>
    <property type="evidence" value="ECO:0007669"/>
    <property type="project" value="TreeGrafter"/>
</dbReference>
<dbReference type="InterPro" id="IPR052369">
    <property type="entry name" value="UG_Glycosaminoglycan_Hydrolase"/>
</dbReference>
<dbReference type="Proteomes" id="UP000230821">
    <property type="component" value="Unassembled WGS sequence"/>
</dbReference>
<dbReference type="InterPro" id="IPR012341">
    <property type="entry name" value="6hp_glycosidase-like_sf"/>
</dbReference>
<evidence type="ECO:0000313" key="4">
    <source>
        <dbReference type="Proteomes" id="UP000230821"/>
    </source>
</evidence>
<dbReference type="SUPFAM" id="SSF48208">
    <property type="entry name" value="Six-hairpin glycosidases"/>
    <property type="match status" value="1"/>
</dbReference>
<comment type="similarity">
    <text evidence="2">Belongs to the glycosyl hydrolase 88 family.</text>
</comment>
<dbReference type="EMBL" id="PDSK01000111">
    <property type="protein sequence ID" value="PIE32601.1"/>
    <property type="molecule type" value="Genomic_DNA"/>
</dbReference>
<keyword evidence="1 3" id="KW-0378">Hydrolase</keyword>
<dbReference type="InterPro" id="IPR008928">
    <property type="entry name" value="6-hairpin_glycosidase_sf"/>
</dbReference>
<proteinExistence type="inferred from homology"/>
<comment type="caution">
    <text evidence="3">The sequence shown here is derived from an EMBL/GenBank/DDBJ whole genome shotgun (WGS) entry which is preliminary data.</text>
</comment>
<sequence length="458" mass="52022">MNINDSLTLKDLKKALEGFWALSGQKILRIEQEFDPASGAPVFTRDGKYTVQGWTDWTQGFQFGSALLQFDATGDTDFLELGRSKTMQFMAPHVTHFGVHDHGFNNISTYGNLLRLMDEGRIEENRWERAFYELALQCSGAVQAKRWTHLKDGEGYIYSFNGPHSLFIDTIRTIRSLAVAHRLGHTAKDENDVTVSLLERLFTHTLTTAKYAVYYGEGRDSYDEWGRVAHESIFNVNDGNFRCPNSQQGFSGFTTWTRGLAWAILGFAEELEFLASLDDDELIPFGGREKWEKIFLKATRATCDFYIIHTPADGIPYWDTGAPNLHNIPEALQKPADPFNPYEPVDSSAAVISAQGLLRLGYYLKKKGHPKDGSTYWQAGLTVLDSAFREPYISKDEEHHGLILHSLYHRPKGWDQIHGGQKVPCGEATMWGDYHAREAALYVQRVMKGETYYTFWGK</sequence>
<organism evidence="3 4">
    <name type="scientific">candidate division KSB3 bacterium</name>
    <dbReference type="NCBI Taxonomy" id="2044937"/>
    <lineage>
        <taxon>Bacteria</taxon>
        <taxon>candidate division KSB3</taxon>
    </lineage>
</organism>
<dbReference type="GO" id="GO:0000272">
    <property type="term" value="P:polysaccharide catabolic process"/>
    <property type="evidence" value="ECO:0007669"/>
    <property type="project" value="TreeGrafter"/>
</dbReference>